<proteinExistence type="predicted"/>
<dbReference type="Gene3D" id="3.40.50.11200">
    <property type="match status" value="1"/>
</dbReference>
<evidence type="ECO:0000259" key="1">
    <source>
        <dbReference type="Pfam" id="PF08937"/>
    </source>
</evidence>
<dbReference type="InterPro" id="IPR015032">
    <property type="entry name" value="ThsB__TIR-like_domain"/>
</dbReference>
<dbReference type="AlphaFoldDB" id="A0A7G6E6T6"/>
<gene>
    <name evidence="2" type="ORF">BR63_16835</name>
</gene>
<dbReference type="SUPFAM" id="SSF52206">
    <property type="entry name" value="Hypothetical protein MTH538"/>
    <property type="match status" value="1"/>
</dbReference>
<sequence>MAKRVFFSFHYQDVIDFRANVVRNHKTTKHEGAGYFDASIWEDAKKESDLALKRLINSELKNTSVTAVLIGSETYSRRWVRYEIMKSLEKGNLLLGIHINSIAGKDKKTKKLGPNPFDYLAIEFSNDGQKLNLLEYKNGKWVKYSDLDGWSISGINRSDWGKAYKLSKYFKVYDWVADDGYKNFDKWIE</sequence>
<name>A0A7G6E6T6_THEFR</name>
<evidence type="ECO:0000313" key="2">
    <source>
        <dbReference type="EMBL" id="QNB47790.1"/>
    </source>
</evidence>
<dbReference type="InterPro" id="IPR036490">
    <property type="entry name" value="ThsB_TIR-like_sf"/>
</dbReference>
<protein>
    <recommendedName>
        <fullName evidence="1">Thoeris protein ThsB TIR-like domain-containing protein</fullName>
    </recommendedName>
</protein>
<dbReference type="RefSeq" id="WP_034421070.1">
    <property type="nucleotide sequence ID" value="NZ_CP045798.1"/>
</dbReference>
<dbReference type="Pfam" id="PF08937">
    <property type="entry name" value="ThsB_TIR"/>
    <property type="match status" value="1"/>
</dbReference>
<dbReference type="EMBL" id="CP045798">
    <property type="protein sequence ID" value="QNB47790.1"/>
    <property type="molecule type" value="Genomic_DNA"/>
</dbReference>
<keyword evidence="3" id="KW-1185">Reference proteome</keyword>
<feature type="domain" description="Thoeris protein ThsB TIR-like" evidence="1">
    <location>
        <begin position="6"/>
        <end position="101"/>
    </location>
</feature>
<evidence type="ECO:0000313" key="3">
    <source>
        <dbReference type="Proteomes" id="UP000515847"/>
    </source>
</evidence>
<dbReference type="OrthoDB" id="9811746at2"/>
<dbReference type="Proteomes" id="UP000515847">
    <property type="component" value="Chromosome"/>
</dbReference>
<dbReference type="KEGG" id="tfr:BR63_16835"/>
<accession>A0A7G6E6T6</accession>
<reference evidence="2 3" key="1">
    <citation type="journal article" date="2019" name="Front. Microbiol.">
        <title>Thermoanaerosceptrum fracticalcis gen. nov. sp. nov., a Novel Fumarate-Fermenting Microorganism From a Deep Fractured Carbonate Aquifer of the US Great Basin.</title>
        <authorList>
            <person name="Hamilton-Brehm S.D."/>
            <person name="Stewart L.E."/>
            <person name="Zavarin M."/>
            <person name="Caldwell M."/>
            <person name="Lawson P.A."/>
            <person name="Onstott T.C."/>
            <person name="Grzymski J."/>
            <person name="Neveux I."/>
            <person name="Lollar B.S."/>
            <person name="Russell C.E."/>
            <person name="Moser D.P."/>
        </authorList>
    </citation>
    <scope>NUCLEOTIDE SEQUENCE [LARGE SCALE GENOMIC DNA]</scope>
    <source>
        <strain evidence="2 3">DRI-13</strain>
    </source>
</reference>
<organism evidence="2 3">
    <name type="scientific">Thermanaerosceptrum fracticalcis</name>
    <dbReference type="NCBI Taxonomy" id="1712410"/>
    <lineage>
        <taxon>Bacteria</taxon>
        <taxon>Bacillati</taxon>
        <taxon>Bacillota</taxon>
        <taxon>Clostridia</taxon>
        <taxon>Eubacteriales</taxon>
        <taxon>Peptococcaceae</taxon>
        <taxon>Thermanaerosceptrum</taxon>
    </lineage>
</organism>